<organism evidence="3 4">
    <name type="scientific">Bradyrhizobium centrolobii</name>
    <dbReference type="NCBI Taxonomy" id="1505087"/>
    <lineage>
        <taxon>Bacteria</taxon>
        <taxon>Pseudomonadati</taxon>
        <taxon>Pseudomonadota</taxon>
        <taxon>Alphaproteobacteria</taxon>
        <taxon>Hyphomicrobiales</taxon>
        <taxon>Nitrobacteraceae</taxon>
        <taxon>Bradyrhizobium</taxon>
    </lineage>
</organism>
<feature type="compositionally biased region" description="Low complexity" evidence="1">
    <location>
        <begin position="66"/>
        <end position="78"/>
    </location>
</feature>
<evidence type="ECO:0000313" key="4">
    <source>
        <dbReference type="Proteomes" id="UP000076959"/>
    </source>
</evidence>
<reference evidence="3 4" key="1">
    <citation type="submission" date="2016-03" db="EMBL/GenBank/DDBJ databases">
        <title>Draft Genome Sequence of the Strain BR 10245 (Bradyrhizobium sp.) isolated from nodules of Centrolobium paraense.</title>
        <authorList>
            <person name="Simoes-Araujo J.L.Sr."/>
            <person name="Barauna A.C."/>
            <person name="Silva K."/>
            <person name="Zilli J.E."/>
        </authorList>
    </citation>
    <scope>NUCLEOTIDE SEQUENCE [LARGE SCALE GENOMIC DNA]</scope>
    <source>
        <strain evidence="3 4">BR 10245</strain>
    </source>
</reference>
<feature type="region of interest" description="Disordered" evidence="1">
    <location>
        <begin position="50"/>
        <end position="87"/>
    </location>
</feature>
<feature type="chain" id="PRO_5008054592" evidence="2">
    <location>
        <begin position="22"/>
        <end position="87"/>
    </location>
</feature>
<evidence type="ECO:0000256" key="1">
    <source>
        <dbReference type="SAM" id="MobiDB-lite"/>
    </source>
</evidence>
<dbReference type="OrthoDB" id="8243643at2"/>
<gene>
    <name evidence="3" type="ORF">AYJ54_01090</name>
</gene>
<evidence type="ECO:0000256" key="2">
    <source>
        <dbReference type="SAM" id="SignalP"/>
    </source>
</evidence>
<dbReference type="AlphaFoldDB" id="A0A176YGU6"/>
<name>A0A176YGU6_9BRAD</name>
<accession>A0A176YGU6</accession>
<keyword evidence="4" id="KW-1185">Reference proteome</keyword>
<dbReference type="EMBL" id="LUUB01000079">
    <property type="protein sequence ID" value="OAF05861.1"/>
    <property type="molecule type" value="Genomic_DNA"/>
</dbReference>
<keyword evidence="2" id="KW-0732">Signal</keyword>
<protein>
    <submittedName>
        <fullName evidence="3">Uncharacterized protein</fullName>
    </submittedName>
</protein>
<feature type="compositionally biased region" description="Polar residues" evidence="1">
    <location>
        <begin position="50"/>
        <end position="64"/>
    </location>
</feature>
<comment type="caution">
    <text evidence="3">The sequence shown here is derived from an EMBL/GenBank/DDBJ whole genome shotgun (WGS) entry which is preliminary data.</text>
</comment>
<feature type="signal peptide" evidence="2">
    <location>
        <begin position="1"/>
        <end position="21"/>
    </location>
</feature>
<sequence length="87" mass="8853">MSLIVATAAAISMAGAATSFAAELPTYEASGLPISPVQIGVLGAAHVQQSQVTTTAPSPHQRSVLTPRTQRTATAAAPGRNERRTAN</sequence>
<dbReference type="Proteomes" id="UP000076959">
    <property type="component" value="Unassembled WGS sequence"/>
</dbReference>
<evidence type="ECO:0000313" key="3">
    <source>
        <dbReference type="EMBL" id="OAF05861.1"/>
    </source>
</evidence>
<proteinExistence type="predicted"/>
<dbReference type="RefSeq" id="WP_063704257.1">
    <property type="nucleotide sequence ID" value="NZ_LUUB01000079.1"/>
</dbReference>